<dbReference type="InterPro" id="IPR043502">
    <property type="entry name" value="DNA/RNA_pol_sf"/>
</dbReference>
<sequence length="333" mass="37635">MIVTHADDFRFAAPPAGIEQLQEEISSLMKIKWTNELGKEWSRYLGSWWRRPSTTIMDVRPDDKHIQAVLQLLQLDGPQVKGSRTPQWSPQAEREVPVPLTVEQTRQYRTAVGCLQWIAIVRPDLQFTAKELARSLSSSTSMDWNRLKKAGRYLVATRHLYLQLECHPDQPLEVEACADASWAVDETRRSTTGVALYLQGVLLYSASKTQATVAKSSAEAELLAANSAASEALCLQSVMNDFWHEVVPVRLHTDSTACEVALEQKGLGKMKHLEVKHLWLQEVLRTRSISIHHVPTADNKADILTSHRHPARTEQVRPWLGLRTDEQEPKGLN</sequence>
<organism evidence="1 2">
    <name type="scientific">Polarella glacialis</name>
    <name type="common">Dinoflagellate</name>
    <dbReference type="NCBI Taxonomy" id="89957"/>
    <lineage>
        <taxon>Eukaryota</taxon>
        <taxon>Sar</taxon>
        <taxon>Alveolata</taxon>
        <taxon>Dinophyceae</taxon>
        <taxon>Suessiales</taxon>
        <taxon>Suessiaceae</taxon>
        <taxon>Polarella</taxon>
    </lineage>
</organism>
<dbReference type="AlphaFoldDB" id="A0A813E626"/>
<proteinExistence type="predicted"/>
<dbReference type="CDD" id="cd09272">
    <property type="entry name" value="RNase_HI_RT_Ty1"/>
    <property type="match status" value="1"/>
</dbReference>
<keyword evidence="2" id="KW-1185">Reference proteome</keyword>
<reference evidence="1" key="1">
    <citation type="submission" date="2021-02" db="EMBL/GenBank/DDBJ databases">
        <authorList>
            <person name="Dougan E. K."/>
            <person name="Rhodes N."/>
            <person name="Thang M."/>
            <person name="Chan C."/>
        </authorList>
    </citation>
    <scope>NUCLEOTIDE SEQUENCE</scope>
</reference>
<evidence type="ECO:0008006" key="3">
    <source>
        <dbReference type="Google" id="ProtNLM"/>
    </source>
</evidence>
<dbReference type="PANTHER" id="PTHR11439:SF467">
    <property type="entry name" value="INTEGRASE CATALYTIC DOMAIN-CONTAINING PROTEIN"/>
    <property type="match status" value="1"/>
</dbReference>
<dbReference type="OrthoDB" id="437005at2759"/>
<accession>A0A813E626</accession>
<gene>
    <name evidence="1" type="ORF">PGLA1383_LOCUS14992</name>
</gene>
<dbReference type="OMA" id="CQHENTM"/>
<dbReference type="Proteomes" id="UP000654075">
    <property type="component" value="Unassembled WGS sequence"/>
</dbReference>
<dbReference type="PANTHER" id="PTHR11439">
    <property type="entry name" value="GAG-POL-RELATED RETROTRANSPOSON"/>
    <property type="match status" value="1"/>
</dbReference>
<evidence type="ECO:0000313" key="1">
    <source>
        <dbReference type="EMBL" id="CAE8596529.1"/>
    </source>
</evidence>
<name>A0A813E626_POLGL</name>
<dbReference type="EMBL" id="CAJNNV010008682">
    <property type="protein sequence ID" value="CAE8596529.1"/>
    <property type="molecule type" value="Genomic_DNA"/>
</dbReference>
<comment type="caution">
    <text evidence="1">The sequence shown here is derived from an EMBL/GenBank/DDBJ whole genome shotgun (WGS) entry which is preliminary data.</text>
</comment>
<dbReference type="SUPFAM" id="SSF56672">
    <property type="entry name" value="DNA/RNA polymerases"/>
    <property type="match status" value="1"/>
</dbReference>
<protein>
    <recommendedName>
        <fullName evidence="3">Reverse transcriptase Ty1/copia-type domain-containing protein</fullName>
    </recommendedName>
</protein>
<evidence type="ECO:0000313" key="2">
    <source>
        <dbReference type="Proteomes" id="UP000654075"/>
    </source>
</evidence>